<dbReference type="EMBL" id="CAXKWB010036426">
    <property type="protein sequence ID" value="CAL4148178.1"/>
    <property type="molecule type" value="Genomic_DNA"/>
</dbReference>
<feature type="non-terminal residue" evidence="1">
    <location>
        <position position="1"/>
    </location>
</feature>
<reference evidence="1 2" key="1">
    <citation type="submission" date="2024-05" db="EMBL/GenBank/DDBJ databases">
        <authorList>
            <person name="Wallberg A."/>
        </authorList>
    </citation>
    <scope>NUCLEOTIDE SEQUENCE [LARGE SCALE GENOMIC DNA]</scope>
</reference>
<evidence type="ECO:0000313" key="1">
    <source>
        <dbReference type="EMBL" id="CAL4148178.1"/>
    </source>
</evidence>
<name>A0AAV2RWM1_MEGNR</name>
<comment type="caution">
    <text evidence="1">The sequence shown here is derived from an EMBL/GenBank/DDBJ whole genome shotgun (WGS) entry which is preliminary data.</text>
</comment>
<keyword evidence="2" id="KW-1185">Reference proteome</keyword>
<accession>A0AAV2RWM1</accession>
<dbReference type="AlphaFoldDB" id="A0AAV2RWM1"/>
<gene>
    <name evidence="1" type="ORF">MNOR_LOCUS30197</name>
</gene>
<organism evidence="1 2">
    <name type="scientific">Meganyctiphanes norvegica</name>
    <name type="common">Northern krill</name>
    <name type="synonym">Thysanopoda norvegica</name>
    <dbReference type="NCBI Taxonomy" id="48144"/>
    <lineage>
        <taxon>Eukaryota</taxon>
        <taxon>Metazoa</taxon>
        <taxon>Ecdysozoa</taxon>
        <taxon>Arthropoda</taxon>
        <taxon>Crustacea</taxon>
        <taxon>Multicrustacea</taxon>
        <taxon>Malacostraca</taxon>
        <taxon>Eumalacostraca</taxon>
        <taxon>Eucarida</taxon>
        <taxon>Euphausiacea</taxon>
        <taxon>Euphausiidae</taxon>
        <taxon>Meganyctiphanes</taxon>
    </lineage>
</organism>
<evidence type="ECO:0000313" key="2">
    <source>
        <dbReference type="Proteomes" id="UP001497623"/>
    </source>
</evidence>
<proteinExistence type="predicted"/>
<feature type="non-terminal residue" evidence="1">
    <location>
        <position position="117"/>
    </location>
</feature>
<protein>
    <submittedName>
        <fullName evidence="1">Uncharacterized protein</fullName>
    </submittedName>
</protein>
<sequence>LCDYMGFIGHSLRAIIGEARAFVNDRDKMLKVFMESDSIMVMDMAVTKLKKDASEATDQSSKEKLQLAFNQTKALVEFLKAPAANDNEAKEKEAEKPFYGLDIKELATVTYNKDPTI</sequence>
<dbReference type="Proteomes" id="UP001497623">
    <property type="component" value="Unassembled WGS sequence"/>
</dbReference>